<dbReference type="Gene3D" id="3.40.50.1820">
    <property type="entry name" value="alpha/beta hydrolase"/>
    <property type="match status" value="1"/>
</dbReference>
<dbReference type="InterPro" id="IPR029058">
    <property type="entry name" value="AB_hydrolase_fold"/>
</dbReference>
<proteinExistence type="predicted"/>
<dbReference type="Proteomes" id="UP000237968">
    <property type="component" value="Unassembled WGS sequence"/>
</dbReference>
<dbReference type="OrthoDB" id="5342129at2"/>
<dbReference type="InterPro" id="IPR000639">
    <property type="entry name" value="Epox_hydrolase-like"/>
</dbReference>
<evidence type="ECO:0000259" key="2">
    <source>
        <dbReference type="Pfam" id="PF00561"/>
    </source>
</evidence>
<protein>
    <submittedName>
        <fullName evidence="3">Fluoroacetate dehalogenase</fullName>
        <ecNumber evidence="3">3.8.1.3</ecNumber>
    </submittedName>
</protein>
<dbReference type="SUPFAM" id="SSF53474">
    <property type="entry name" value="alpha/beta-Hydrolases"/>
    <property type="match status" value="1"/>
</dbReference>
<dbReference type="InterPro" id="IPR000073">
    <property type="entry name" value="AB_hydrolase_1"/>
</dbReference>
<reference evidence="3 4" key="1">
    <citation type="submission" date="2018-03" db="EMBL/GenBank/DDBJ databases">
        <title>Draft Genome Sequences of the Obligatory Marine Myxobacteria Enhygromyxa salina SWB005.</title>
        <authorList>
            <person name="Poehlein A."/>
            <person name="Moghaddam J.A."/>
            <person name="Harms H."/>
            <person name="Alanjari M."/>
            <person name="Koenig G.M."/>
            <person name="Daniel R."/>
            <person name="Schaeberle T.F."/>
        </authorList>
    </citation>
    <scope>NUCLEOTIDE SEQUENCE [LARGE SCALE GENOMIC DNA]</scope>
    <source>
        <strain evidence="3 4">SWB005</strain>
    </source>
</reference>
<organism evidence="3 4">
    <name type="scientific">Enhygromyxa salina</name>
    <dbReference type="NCBI Taxonomy" id="215803"/>
    <lineage>
        <taxon>Bacteria</taxon>
        <taxon>Pseudomonadati</taxon>
        <taxon>Myxococcota</taxon>
        <taxon>Polyangia</taxon>
        <taxon>Nannocystales</taxon>
        <taxon>Nannocystaceae</taxon>
        <taxon>Enhygromyxa</taxon>
    </lineage>
</organism>
<name>A0A2S9YAK5_9BACT</name>
<dbReference type="RefSeq" id="WP_106392004.1">
    <property type="nucleotide sequence ID" value="NZ_PVNK01000127.1"/>
</dbReference>
<dbReference type="AlphaFoldDB" id="A0A2S9YAK5"/>
<evidence type="ECO:0000313" key="4">
    <source>
        <dbReference type="Proteomes" id="UP000237968"/>
    </source>
</evidence>
<dbReference type="PRINTS" id="PR00412">
    <property type="entry name" value="EPOXHYDRLASE"/>
</dbReference>
<keyword evidence="1 3" id="KW-0378">Hydrolase</keyword>
<keyword evidence="4" id="KW-1185">Reference proteome</keyword>
<dbReference type="PRINTS" id="PR00111">
    <property type="entry name" value="ABHYDROLASE"/>
</dbReference>
<feature type="domain" description="AB hydrolase-1" evidence="2">
    <location>
        <begin position="37"/>
        <end position="188"/>
    </location>
</feature>
<comment type="caution">
    <text evidence="3">The sequence shown here is derived from an EMBL/GenBank/DDBJ whole genome shotgun (WGS) entry which is preliminary data.</text>
</comment>
<dbReference type="GO" id="GO:0018785">
    <property type="term" value="F:haloacetate dehalogenase activity"/>
    <property type="evidence" value="ECO:0007669"/>
    <property type="project" value="UniProtKB-EC"/>
</dbReference>
<accession>A0A2S9YAK5</accession>
<gene>
    <name evidence="3" type="primary">fac-dex</name>
    <name evidence="3" type="ORF">ENSA5_26070</name>
</gene>
<evidence type="ECO:0000256" key="1">
    <source>
        <dbReference type="ARBA" id="ARBA00022801"/>
    </source>
</evidence>
<dbReference type="Pfam" id="PF00561">
    <property type="entry name" value="Abhydrolase_1"/>
    <property type="match status" value="1"/>
</dbReference>
<dbReference type="EMBL" id="PVNK01000127">
    <property type="protein sequence ID" value="PRQ02148.1"/>
    <property type="molecule type" value="Genomic_DNA"/>
</dbReference>
<sequence>MDDLAHFPPGTQTYVGCLVSGLRVRWYERGPEREDAPTVLCLHGFPELAVSWHEQLAALGDDYRVVAPDMRGYGGTDAPSRVRDYTLDILARDTVELIDALGVDKVHLVGHDWGGAVAWEVAQRYGARLHSLSVLNCPPLQIMVKELRRLEQVRRSWYVFFFQLPWLPERRMRGNPELITEVMRNNAYNREPFTHERLEPYIRQVRERGLPGINYYRAALRHLLRRLVPIHVPTRLIWGLRDHALGPWFADPTHYESWVDPFDRVLLEDAGHFPAQEAAKEVNAALREHFERATGEGLS</sequence>
<evidence type="ECO:0000313" key="3">
    <source>
        <dbReference type="EMBL" id="PRQ02148.1"/>
    </source>
</evidence>
<dbReference type="PANTHER" id="PTHR43329">
    <property type="entry name" value="EPOXIDE HYDROLASE"/>
    <property type="match status" value="1"/>
</dbReference>
<dbReference type="EC" id="3.8.1.3" evidence="3"/>